<feature type="chain" id="PRO_5002043792" evidence="1">
    <location>
        <begin position="17"/>
        <end position="51"/>
    </location>
</feature>
<evidence type="ECO:0000313" key="2">
    <source>
        <dbReference type="EMBL" id="JAD91834.1"/>
    </source>
</evidence>
<accession>A0A0A9DTD2</accession>
<reference evidence="2" key="2">
    <citation type="journal article" date="2015" name="Data Brief">
        <title>Shoot transcriptome of the giant reed, Arundo donax.</title>
        <authorList>
            <person name="Barrero R.A."/>
            <person name="Guerrero F.D."/>
            <person name="Moolhuijzen P."/>
            <person name="Goolsby J.A."/>
            <person name="Tidwell J."/>
            <person name="Bellgard S.E."/>
            <person name="Bellgard M.I."/>
        </authorList>
    </citation>
    <scope>NUCLEOTIDE SEQUENCE</scope>
    <source>
        <tissue evidence="2">Shoot tissue taken approximately 20 cm above the soil surface</tissue>
    </source>
</reference>
<keyword evidence="1" id="KW-0732">Signal</keyword>
<reference evidence="2" key="1">
    <citation type="submission" date="2014-09" db="EMBL/GenBank/DDBJ databases">
        <authorList>
            <person name="Magalhaes I.L.F."/>
            <person name="Oliveira U."/>
            <person name="Santos F.R."/>
            <person name="Vidigal T.H.D.A."/>
            <person name="Brescovit A.D."/>
            <person name="Santos A.J."/>
        </authorList>
    </citation>
    <scope>NUCLEOTIDE SEQUENCE</scope>
    <source>
        <tissue evidence="2">Shoot tissue taken approximately 20 cm above the soil surface</tissue>
    </source>
</reference>
<name>A0A0A9DTD2_ARUDO</name>
<dbReference type="AlphaFoldDB" id="A0A0A9DTD2"/>
<organism evidence="2">
    <name type="scientific">Arundo donax</name>
    <name type="common">Giant reed</name>
    <name type="synonym">Donax arundinaceus</name>
    <dbReference type="NCBI Taxonomy" id="35708"/>
    <lineage>
        <taxon>Eukaryota</taxon>
        <taxon>Viridiplantae</taxon>
        <taxon>Streptophyta</taxon>
        <taxon>Embryophyta</taxon>
        <taxon>Tracheophyta</taxon>
        <taxon>Spermatophyta</taxon>
        <taxon>Magnoliopsida</taxon>
        <taxon>Liliopsida</taxon>
        <taxon>Poales</taxon>
        <taxon>Poaceae</taxon>
        <taxon>PACMAD clade</taxon>
        <taxon>Arundinoideae</taxon>
        <taxon>Arundineae</taxon>
        <taxon>Arundo</taxon>
    </lineage>
</organism>
<feature type="signal peptide" evidence="1">
    <location>
        <begin position="1"/>
        <end position="16"/>
    </location>
</feature>
<proteinExistence type="predicted"/>
<sequence length="51" mass="5958">MVLFFLVSDLYTLCYSICHHCIYFLTARLCISKCTSAIEISINYLKLNYVN</sequence>
<dbReference type="EMBL" id="GBRH01206061">
    <property type="protein sequence ID" value="JAD91834.1"/>
    <property type="molecule type" value="Transcribed_RNA"/>
</dbReference>
<protein>
    <submittedName>
        <fullName evidence="2">Uncharacterized protein</fullName>
    </submittedName>
</protein>
<evidence type="ECO:0000256" key="1">
    <source>
        <dbReference type="SAM" id="SignalP"/>
    </source>
</evidence>